<feature type="transmembrane region" description="Helical" evidence="1">
    <location>
        <begin position="134"/>
        <end position="153"/>
    </location>
</feature>
<dbReference type="STRING" id="477690.SAMN05216474_1193"/>
<accession>A0A1I6YUN5</accession>
<proteinExistence type="predicted"/>
<dbReference type="Proteomes" id="UP000236454">
    <property type="component" value="Unassembled WGS sequence"/>
</dbReference>
<feature type="transmembrane region" description="Helical" evidence="1">
    <location>
        <begin position="40"/>
        <end position="62"/>
    </location>
</feature>
<reference evidence="2 3" key="1">
    <citation type="submission" date="2016-10" db="EMBL/GenBank/DDBJ databases">
        <authorList>
            <person name="de Groot N.N."/>
        </authorList>
    </citation>
    <scope>NUCLEOTIDE SEQUENCE [LARGE SCALE GENOMIC DNA]</scope>
    <source>
        <strain evidence="2 3">CGMCC 1.7005</strain>
    </source>
</reference>
<feature type="transmembrane region" description="Helical" evidence="1">
    <location>
        <begin position="264"/>
        <end position="282"/>
    </location>
</feature>
<feature type="transmembrane region" description="Helical" evidence="1">
    <location>
        <begin position="12"/>
        <end position="28"/>
    </location>
</feature>
<evidence type="ECO:0000256" key="1">
    <source>
        <dbReference type="SAM" id="Phobius"/>
    </source>
</evidence>
<evidence type="ECO:0000313" key="2">
    <source>
        <dbReference type="EMBL" id="SFT54139.1"/>
    </source>
</evidence>
<organism evidence="2 3">
    <name type="scientific">Lishizhenia tianjinensis</name>
    <dbReference type="NCBI Taxonomy" id="477690"/>
    <lineage>
        <taxon>Bacteria</taxon>
        <taxon>Pseudomonadati</taxon>
        <taxon>Bacteroidota</taxon>
        <taxon>Flavobacteriia</taxon>
        <taxon>Flavobacteriales</taxon>
        <taxon>Crocinitomicaceae</taxon>
        <taxon>Lishizhenia</taxon>
    </lineage>
</organism>
<feature type="transmembrane region" description="Helical" evidence="1">
    <location>
        <begin position="74"/>
        <end position="94"/>
    </location>
</feature>
<dbReference type="AlphaFoldDB" id="A0A1I6YUN5"/>
<feature type="transmembrane region" description="Helical" evidence="1">
    <location>
        <begin position="209"/>
        <end position="226"/>
    </location>
</feature>
<keyword evidence="1" id="KW-0812">Transmembrane</keyword>
<dbReference type="OrthoDB" id="235490at2"/>
<sequence>MQYLFSRNIDLIFLYLPLTLLWGSFFILPEKIIDGELNLAVWVIFVLGIDVSHVWSTLFRTYFDKQEFARHKRFLLWSPLLIITVVFLLVYISISLFWSVLAYVAVFHFIKQQYGFLALYRYRTKTFKNGIKKWQDKLVIYGATVLPVLLWHLNPETRLAWFVEGDFINLKVSKELYQVLVMIFSSIYFLYFFYWIYLNLKAHSLRVGLLLWVIFTILNWYGAIVFLNSDFIFTTTNVVAHGVPYFVLMAFYKSKVAERTQKYNFLKWLSIIFFTVLLFAFVEEYFWDTLLFAEKPELFGEAWKLETDQSPALRALFFALLALPQIWHYFADGIIWKANDKNPSLRKVFK</sequence>
<dbReference type="RefSeq" id="WP_090247395.1">
    <property type="nucleotide sequence ID" value="NZ_FPAS01000001.1"/>
</dbReference>
<feature type="transmembrane region" description="Helical" evidence="1">
    <location>
        <begin position="176"/>
        <end position="197"/>
    </location>
</feature>
<gene>
    <name evidence="2" type="ORF">SAMN05216474_1193</name>
</gene>
<protein>
    <submittedName>
        <fullName evidence="2">Uncharacterized protein</fullName>
    </submittedName>
</protein>
<feature type="transmembrane region" description="Helical" evidence="1">
    <location>
        <begin position="312"/>
        <end position="331"/>
    </location>
</feature>
<name>A0A1I6YUN5_9FLAO</name>
<evidence type="ECO:0000313" key="3">
    <source>
        <dbReference type="Proteomes" id="UP000236454"/>
    </source>
</evidence>
<keyword evidence="3" id="KW-1185">Reference proteome</keyword>
<feature type="transmembrane region" description="Helical" evidence="1">
    <location>
        <begin position="100"/>
        <end position="122"/>
    </location>
</feature>
<dbReference type="EMBL" id="FPAS01000001">
    <property type="protein sequence ID" value="SFT54139.1"/>
    <property type="molecule type" value="Genomic_DNA"/>
</dbReference>
<keyword evidence="1" id="KW-0472">Membrane</keyword>
<keyword evidence="1" id="KW-1133">Transmembrane helix</keyword>
<feature type="transmembrane region" description="Helical" evidence="1">
    <location>
        <begin position="232"/>
        <end position="252"/>
    </location>
</feature>